<dbReference type="GO" id="GO:0016705">
    <property type="term" value="F:oxidoreductase activity, acting on paired donors, with incorporation or reduction of molecular oxygen"/>
    <property type="evidence" value="ECO:0007669"/>
    <property type="project" value="InterPro"/>
</dbReference>
<dbReference type="PRINTS" id="PR00385">
    <property type="entry name" value="P450"/>
</dbReference>
<organism evidence="11">
    <name type="scientific">Chamberlinius hualienensis</name>
    <dbReference type="NCBI Taxonomy" id="1551368"/>
    <lineage>
        <taxon>Eukaryota</taxon>
        <taxon>Metazoa</taxon>
        <taxon>Ecdysozoa</taxon>
        <taxon>Arthropoda</taxon>
        <taxon>Myriapoda</taxon>
        <taxon>Diplopoda</taxon>
        <taxon>Helminthomorpha</taxon>
        <taxon>Polydesmida</taxon>
        <taxon>Paradoxosomatidae</taxon>
        <taxon>Chamberlinius</taxon>
    </lineage>
</organism>
<keyword evidence="5" id="KW-0256">Endoplasmic reticulum</keyword>
<keyword evidence="8" id="KW-0472">Membrane</keyword>
<dbReference type="GO" id="GO:0004497">
    <property type="term" value="F:monooxygenase activity"/>
    <property type="evidence" value="ECO:0007669"/>
    <property type="project" value="UniProtKB-KW"/>
</dbReference>
<evidence type="ECO:0000256" key="7">
    <source>
        <dbReference type="ARBA" id="ARBA00023033"/>
    </source>
</evidence>
<evidence type="ECO:0000256" key="5">
    <source>
        <dbReference type="ARBA" id="ARBA00022824"/>
    </source>
</evidence>
<gene>
    <name evidence="11" type="primary">cyp4gm1</name>
</gene>
<keyword evidence="4 9" id="KW-0349">Heme</keyword>
<comment type="similarity">
    <text evidence="3 10">Belongs to the cytochrome P450 family.</text>
</comment>
<dbReference type="Pfam" id="PF00067">
    <property type="entry name" value="p450"/>
    <property type="match status" value="1"/>
</dbReference>
<keyword evidence="10" id="KW-0560">Oxidoreductase</keyword>
<dbReference type="InterPro" id="IPR002401">
    <property type="entry name" value="Cyt_P450_E_grp-I"/>
</dbReference>
<dbReference type="GO" id="GO:0020037">
    <property type="term" value="F:heme binding"/>
    <property type="evidence" value="ECO:0007669"/>
    <property type="project" value="InterPro"/>
</dbReference>
<dbReference type="AlphaFoldDB" id="A0A1J1E3M9"/>
<keyword evidence="7 10" id="KW-0503">Monooxygenase</keyword>
<dbReference type="SUPFAM" id="SSF48264">
    <property type="entry name" value="Cytochrome P450"/>
    <property type="match status" value="1"/>
</dbReference>
<dbReference type="InterPro" id="IPR050196">
    <property type="entry name" value="Cytochrome_P450_Monoox"/>
</dbReference>
<keyword evidence="6 9" id="KW-0408">Iron</keyword>
<evidence type="ECO:0000256" key="3">
    <source>
        <dbReference type="ARBA" id="ARBA00010617"/>
    </source>
</evidence>
<comment type="cofactor">
    <cofactor evidence="1 9">
        <name>heme</name>
        <dbReference type="ChEBI" id="CHEBI:30413"/>
    </cofactor>
</comment>
<keyword evidence="9 10" id="KW-0479">Metal-binding</keyword>
<evidence type="ECO:0000313" key="11">
    <source>
        <dbReference type="EMBL" id="BAV93910.1"/>
    </source>
</evidence>
<evidence type="ECO:0000256" key="6">
    <source>
        <dbReference type="ARBA" id="ARBA00023004"/>
    </source>
</evidence>
<dbReference type="EMBL" id="LC125360">
    <property type="protein sequence ID" value="BAV93910.1"/>
    <property type="molecule type" value="mRNA"/>
</dbReference>
<dbReference type="PANTHER" id="PTHR24291:SF189">
    <property type="entry name" value="CYTOCHROME P450 4C3-RELATED"/>
    <property type="match status" value="1"/>
</dbReference>
<dbReference type="PANTHER" id="PTHR24291">
    <property type="entry name" value="CYTOCHROME P450 FAMILY 4"/>
    <property type="match status" value="1"/>
</dbReference>
<dbReference type="CDD" id="cd20628">
    <property type="entry name" value="CYP4"/>
    <property type="match status" value="1"/>
</dbReference>
<name>A0A1J1E3M9_9MYRI</name>
<dbReference type="InterPro" id="IPR001128">
    <property type="entry name" value="Cyt_P450"/>
</dbReference>
<reference evidence="11" key="1">
    <citation type="journal article" date="2017" name="FEBS Open Bio">
        <title>A novel cytochrome P450, CYP3201B1, is involved in (R)-mandelonitrile biosynthesis in a cyanogenic millipede.</title>
        <authorList>
            <person name="Yamaguchi T."/>
            <person name="Kuwahara Y."/>
            <person name="Asano Y."/>
        </authorList>
    </citation>
    <scope>NUCLEOTIDE SEQUENCE</scope>
</reference>
<dbReference type="PROSITE" id="PS00086">
    <property type="entry name" value="CYTOCHROME_P450"/>
    <property type="match status" value="1"/>
</dbReference>
<evidence type="ECO:0000256" key="8">
    <source>
        <dbReference type="ARBA" id="ARBA00023136"/>
    </source>
</evidence>
<dbReference type="GO" id="GO:0005789">
    <property type="term" value="C:endoplasmic reticulum membrane"/>
    <property type="evidence" value="ECO:0007669"/>
    <property type="project" value="UniProtKB-SubCell"/>
</dbReference>
<dbReference type="InterPro" id="IPR036396">
    <property type="entry name" value="Cyt_P450_sf"/>
</dbReference>
<dbReference type="GO" id="GO:0005506">
    <property type="term" value="F:iron ion binding"/>
    <property type="evidence" value="ECO:0007669"/>
    <property type="project" value="InterPro"/>
</dbReference>
<evidence type="ECO:0000256" key="9">
    <source>
        <dbReference type="PIRSR" id="PIRSR602401-1"/>
    </source>
</evidence>
<evidence type="ECO:0000256" key="1">
    <source>
        <dbReference type="ARBA" id="ARBA00001971"/>
    </source>
</evidence>
<accession>A0A1J1E3M9</accession>
<feature type="binding site" description="axial binding residue" evidence="9">
    <location>
        <position position="448"/>
    </location>
    <ligand>
        <name>heme</name>
        <dbReference type="ChEBI" id="CHEBI:30413"/>
    </ligand>
    <ligandPart>
        <name>Fe</name>
        <dbReference type="ChEBI" id="CHEBI:18248"/>
    </ligandPart>
</feature>
<evidence type="ECO:0000256" key="10">
    <source>
        <dbReference type="RuleBase" id="RU000461"/>
    </source>
</evidence>
<sequence length="504" mass="58458">MLNILFFFAAILLLIYVKLKYFKSRLESMLLNVPGPDYNVFVGNLMRFRGGREEVYRTLCSICDEFRDSPIVRIWLGKNVRLYLTKAESAEVIASDSSHNIKGYAYRWTSPWFRDGLILSTGNKWFQRRRMLTPSFHFQILEQFRVIMNEHTVTLTKLLGENKDNYCDVYPYATRASLDIICETAMGVKLGCQGEKSHYYLAAVSGITECVAKRLYSVFLQNDFLYQYSETGQRQKEILKVLHNFTTKVIKERKAQYKERKSAGTEEAENEFGQKRRLAFMDMLLECQDKDNSIDDFGIQEEVDMFMFAGHDTTSSGISWTLYNIARFPEIQQKIHDELDIVLGSEPVDDISSESLKDLRYLECVIKESLRLFPPVPFFSRMLQKDTVICGYTVPASTNVTFLVQQIHTDPKHWPDPHTFDPDRFLPHNAAHRHPYAFIPFSAGSRNCIGQRFAMMELKTVMAHVLHRYTLKTETKLETVKKLGEFVLRPSGGLWLQFKSRATN</sequence>
<evidence type="ECO:0000256" key="2">
    <source>
        <dbReference type="ARBA" id="ARBA00004586"/>
    </source>
</evidence>
<dbReference type="Gene3D" id="1.10.630.10">
    <property type="entry name" value="Cytochrome P450"/>
    <property type="match status" value="1"/>
</dbReference>
<evidence type="ECO:0000256" key="4">
    <source>
        <dbReference type="ARBA" id="ARBA00022617"/>
    </source>
</evidence>
<comment type="subcellular location">
    <subcellularLocation>
        <location evidence="2">Endoplasmic reticulum membrane</location>
    </subcellularLocation>
</comment>
<proteinExistence type="evidence at transcript level"/>
<dbReference type="PRINTS" id="PR00463">
    <property type="entry name" value="EP450I"/>
</dbReference>
<dbReference type="InterPro" id="IPR017972">
    <property type="entry name" value="Cyt_P450_CS"/>
</dbReference>
<protein>
    <submittedName>
        <fullName evidence="11">Cytochrome P450 4GM1</fullName>
    </submittedName>
</protein>